<dbReference type="AlphaFoldDB" id="A0A0J7K5V8"/>
<dbReference type="Pfam" id="PF03732">
    <property type="entry name" value="Retrotrans_gag"/>
    <property type="match status" value="1"/>
</dbReference>
<dbReference type="PANTHER" id="PTHR33198">
    <property type="entry name" value="ANK_REP_REGION DOMAIN-CONTAINING PROTEIN-RELATED"/>
    <property type="match status" value="1"/>
</dbReference>
<accession>A0A0J7K5V8</accession>
<comment type="caution">
    <text evidence="3">The sequence shown here is derived from an EMBL/GenBank/DDBJ whole genome shotgun (WGS) entry which is preliminary data.</text>
</comment>
<reference evidence="3 4" key="1">
    <citation type="submission" date="2015-04" db="EMBL/GenBank/DDBJ databases">
        <title>Lasius niger genome sequencing.</title>
        <authorList>
            <person name="Konorov E.A."/>
            <person name="Nikitin M.A."/>
            <person name="Kirill M.V."/>
            <person name="Chang P."/>
        </authorList>
    </citation>
    <scope>NUCLEOTIDE SEQUENCE [LARGE SCALE GENOMIC DNA]</scope>
    <source>
        <tissue evidence="3">Whole</tissue>
    </source>
</reference>
<name>A0A0J7K5V8_LASNI</name>
<keyword evidence="4" id="KW-1185">Reference proteome</keyword>
<gene>
    <name evidence="3" type="ORF">RF55_15683</name>
</gene>
<evidence type="ECO:0000313" key="4">
    <source>
        <dbReference type="Proteomes" id="UP000036403"/>
    </source>
</evidence>
<sequence length="404" mass="46057">MDWEAIDIAIKGKKKTWLYGLNKADLLKVFTKYKITCSEEEDIDKLRKRLSEYITVVSKKSGPFREAEINAAIKQTIKKMSLNLTALESFKKNQSWTSYVIQLKCLLDLSDVTVEKKRVQILITILSTEAFEILCNLCVPYSPTNSTIFNFETLSTKLENNFHPKSKHAARLEFKQRKQLPTESIHEYVAALKTLTKKCSFPDNEDRIREQLCEGVRSTTMCFELAKLADGTLEEMVKLAKSIKIAETLTKERRGAAGSQGIEETQASTSSMSTNSEGHIFKMCRNRPYPMGVKTVTEEDSEEESMEDQLAGIQLTDAEEDYNMMTINEIKTIPINTTKTEPHFLTFDVDGQALSLEMDTGANITAIPLDLFEKKFWQYELAPKKKTLRNYDETEIKLLGTMKP</sequence>
<dbReference type="InterPro" id="IPR005162">
    <property type="entry name" value="Retrotrans_gag_dom"/>
</dbReference>
<dbReference type="EMBL" id="LBMM01013446">
    <property type="protein sequence ID" value="KMQ85634.1"/>
    <property type="molecule type" value="Genomic_DNA"/>
</dbReference>
<dbReference type="Proteomes" id="UP000036403">
    <property type="component" value="Unassembled WGS sequence"/>
</dbReference>
<dbReference type="PaxDb" id="67767-A0A0J7K5V8"/>
<evidence type="ECO:0000259" key="2">
    <source>
        <dbReference type="Pfam" id="PF03732"/>
    </source>
</evidence>
<protein>
    <recommendedName>
        <fullName evidence="2">Retrotransposon gag domain-containing protein</fullName>
    </recommendedName>
</protein>
<feature type="compositionally biased region" description="Polar residues" evidence="1">
    <location>
        <begin position="262"/>
        <end position="276"/>
    </location>
</feature>
<feature type="non-terminal residue" evidence="3">
    <location>
        <position position="404"/>
    </location>
</feature>
<proteinExistence type="predicted"/>
<feature type="region of interest" description="Disordered" evidence="1">
    <location>
        <begin position="253"/>
        <end position="276"/>
    </location>
</feature>
<evidence type="ECO:0000256" key="1">
    <source>
        <dbReference type="SAM" id="MobiDB-lite"/>
    </source>
</evidence>
<dbReference type="OrthoDB" id="7701099at2759"/>
<feature type="domain" description="Retrotransposon gag" evidence="2">
    <location>
        <begin position="148"/>
        <end position="216"/>
    </location>
</feature>
<evidence type="ECO:0000313" key="3">
    <source>
        <dbReference type="EMBL" id="KMQ85634.1"/>
    </source>
</evidence>
<organism evidence="3 4">
    <name type="scientific">Lasius niger</name>
    <name type="common">Black garden ant</name>
    <dbReference type="NCBI Taxonomy" id="67767"/>
    <lineage>
        <taxon>Eukaryota</taxon>
        <taxon>Metazoa</taxon>
        <taxon>Ecdysozoa</taxon>
        <taxon>Arthropoda</taxon>
        <taxon>Hexapoda</taxon>
        <taxon>Insecta</taxon>
        <taxon>Pterygota</taxon>
        <taxon>Neoptera</taxon>
        <taxon>Endopterygota</taxon>
        <taxon>Hymenoptera</taxon>
        <taxon>Apocrita</taxon>
        <taxon>Aculeata</taxon>
        <taxon>Formicoidea</taxon>
        <taxon>Formicidae</taxon>
        <taxon>Formicinae</taxon>
        <taxon>Lasius</taxon>
        <taxon>Lasius</taxon>
    </lineage>
</organism>